<organism evidence="2 3">
    <name type="scientific">Streptomyces kaniharaensis</name>
    <dbReference type="NCBI Taxonomy" id="212423"/>
    <lineage>
        <taxon>Bacteria</taxon>
        <taxon>Bacillati</taxon>
        <taxon>Actinomycetota</taxon>
        <taxon>Actinomycetes</taxon>
        <taxon>Kitasatosporales</taxon>
        <taxon>Streptomycetaceae</taxon>
        <taxon>Streptomyces</taxon>
    </lineage>
</organism>
<comment type="caution">
    <text evidence="2">The sequence shown here is derived from an EMBL/GenBank/DDBJ whole genome shotgun (WGS) entry which is preliminary data.</text>
</comment>
<gene>
    <name evidence="2" type="ORF">F7Q99_17790</name>
</gene>
<dbReference type="AlphaFoldDB" id="A0A6N7KVR2"/>
<dbReference type="RefSeq" id="WP_153462697.1">
    <property type="nucleotide sequence ID" value="NZ_WBOF01000001.1"/>
</dbReference>
<evidence type="ECO:0000313" key="3">
    <source>
        <dbReference type="Proteomes" id="UP000450000"/>
    </source>
</evidence>
<name>A0A6N7KVR2_9ACTN</name>
<sequence>MSTAQFASADGEADADGDAEAEGVAVPEAPPEGVGFGVVLPVADGFGAWTTGTPPEGCADGRAGACGGCAGWAGVPTRGAGTAGAGVIAGAGVAPGVADGVAVGELPGFSRLLMPPTMSSIRPVWDALAVPVGLPW</sequence>
<dbReference type="EMBL" id="WBOF01000001">
    <property type="protein sequence ID" value="MQS14074.1"/>
    <property type="molecule type" value="Genomic_DNA"/>
</dbReference>
<feature type="compositionally biased region" description="Acidic residues" evidence="1">
    <location>
        <begin position="11"/>
        <end position="21"/>
    </location>
</feature>
<evidence type="ECO:0000313" key="2">
    <source>
        <dbReference type="EMBL" id="MQS14074.1"/>
    </source>
</evidence>
<feature type="region of interest" description="Disordered" evidence="1">
    <location>
        <begin position="1"/>
        <end position="32"/>
    </location>
</feature>
<reference evidence="2 3" key="1">
    <citation type="submission" date="2019-09" db="EMBL/GenBank/DDBJ databases">
        <title>Genome Sequences of Streptomyces kaniharaensis ATCC 21070.</title>
        <authorList>
            <person name="Zhu W."/>
            <person name="De Crecy-Lagard V."/>
            <person name="Richards N.G."/>
        </authorList>
    </citation>
    <scope>NUCLEOTIDE SEQUENCE [LARGE SCALE GENOMIC DNA]</scope>
    <source>
        <strain evidence="2 3">SF-557</strain>
    </source>
</reference>
<accession>A0A6N7KVR2</accession>
<protein>
    <submittedName>
        <fullName evidence="2">Uncharacterized protein</fullName>
    </submittedName>
</protein>
<feature type="compositionally biased region" description="Low complexity" evidence="1">
    <location>
        <begin position="22"/>
        <end position="32"/>
    </location>
</feature>
<evidence type="ECO:0000256" key="1">
    <source>
        <dbReference type="SAM" id="MobiDB-lite"/>
    </source>
</evidence>
<dbReference type="Proteomes" id="UP000450000">
    <property type="component" value="Unassembled WGS sequence"/>
</dbReference>
<keyword evidence="3" id="KW-1185">Reference proteome</keyword>
<proteinExistence type="predicted"/>